<protein>
    <submittedName>
        <fullName evidence="4">Carboxylesterase 7</fullName>
    </submittedName>
</protein>
<dbReference type="InterPro" id="IPR033140">
    <property type="entry name" value="Lipase_GDXG_put_SER_AS"/>
</dbReference>
<proteinExistence type="predicted"/>
<evidence type="ECO:0000256" key="1">
    <source>
        <dbReference type="PROSITE-ProRule" id="PRU10038"/>
    </source>
</evidence>
<feature type="domain" description="Alpha/beta hydrolase fold-3" evidence="3">
    <location>
        <begin position="104"/>
        <end position="180"/>
    </location>
</feature>
<dbReference type="Gene3D" id="3.40.50.1820">
    <property type="entry name" value="alpha/beta hydrolase"/>
    <property type="match status" value="1"/>
</dbReference>
<keyword evidence="5" id="KW-1185">Reference proteome</keyword>
<feature type="chain" id="PRO_5017979675" evidence="2">
    <location>
        <begin position="28"/>
        <end position="180"/>
    </location>
</feature>
<organism evidence="4 5">
    <name type="scientific">Panicum miliaceum</name>
    <name type="common">Proso millet</name>
    <name type="synonym">Broomcorn millet</name>
    <dbReference type="NCBI Taxonomy" id="4540"/>
    <lineage>
        <taxon>Eukaryota</taxon>
        <taxon>Viridiplantae</taxon>
        <taxon>Streptophyta</taxon>
        <taxon>Embryophyta</taxon>
        <taxon>Tracheophyta</taxon>
        <taxon>Spermatophyta</taxon>
        <taxon>Magnoliopsida</taxon>
        <taxon>Liliopsida</taxon>
        <taxon>Poales</taxon>
        <taxon>Poaceae</taxon>
        <taxon>PACMAD clade</taxon>
        <taxon>Panicoideae</taxon>
        <taxon>Panicodae</taxon>
        <taxon>Paniceae</taxon>
        <taxon>Panicinae</taxon>
        <taxon>Panicum</taxon>
        <taxon>Panicum sect. Panicum</taxon>
    </lineage>
</organism>
<dbReference type="STRING" id="4540.A0A3L6S054"/>
<dbReference type="OrthoDB" id="408631at2759"/>
<dbReference type="SUPFAM" id="SSF53474">
    <property type="entry name" value="alpha/beta-Hydrolases"/>
    <property type="match status" value="1"/>
</dbReference>
<dbReference type="GO" id="GO:0016787">
    <property type="term" value="F:hydrolase activity"/>
    <property type="evidence" value="ECO:0007669"/>
    <property type="project" value="InterPro"/>
</dbReference>
<feature type="signal peptide" evidence="2">
    <location>
        <begin position="1"/>
        <end position="27"/>
    </location>
</feature>
<evidence type="ECO:0000313" key="5">
    <source>
        <dbReference type="Proteomes" id="UP000275267"/>
    </source>
</evidence>
<evidence type="ECO:0000256" key="2">
    <source>
        <dbReference type="SAM" id="SignalP"/>
    </source>
</evidence>
<reference evidence="5" key="1">
    <citation type="journal article" date="2019" name="Nat. Commun.">
        <title>The genome of broomcorn millet.</title>
        <authorList>
            <person name="Zou C."/>
            <person name="Miki D."/>
            <person name="Li D."/>
            <person name="Tang Q."/>
            <person name="Xiao L."/>
            <person name="Rajput S."/>
            <person name="Deng P."/>
            <person name="Jia W."/>
            <person name="Huang R."/>
            <person name="Zhang M."/>
            <person name="Sun Y."/>
            <person name="Hu J."/>
            <person name="Fu X."/>
            <person name="Schnable P.S."/>
            <person name="Li F."/>
            <person name="Zhang H."/>
            <person name="Feng B."/>
            <person name="Zhu X."/>
            <person name="Liu R."/>
            <person name="Schnable J.C."/>
            <person name="Zhu J.-K."/>
            <person name="Zhang H."/>
        </authorList>
    </citation>
    <scope>NUCLEOTIDE SEQUENCE [LARGE SCALE GENOMIC DNA]</scope>
</reference>
<evidence type="ECO:0000313" key="4">
    <source>
        <dbReference type="EMBL" id="RLN12591.1"/>
    </source>
</evidence>
<comment type="caution">
    <text evidence="4">The sequence shown here is derived from an EMBL/GenBank/DDBJ whole genome shotgun (WGS) entry which is preliminary data.</text>
</comment>
<evidence type="ECO:0000259" key="3">
    <source>
        <dbReference type="Pfam" id="PF07859"/>
    </source>
</evidence>
<gene>
    <name evidence="4" type="ORF">C2845_PM09G09560</name>
</gene>
<dbReference type="AlphaFoldDB" id="A0A3L6S054"/>
<accession>A0A3L6S054</accession>
<dbReference type="EMBL" id="PQIB02000006">
    <property type="protein sequence ID" value="RLN12591.1"/>
    <property type="molecule type" value="Genomic_DNA"/>
</dbReference>
<dbReference type="InterPro" id="IPR050466">
    <property type="entry name" value="Carboxylest/Gibb_receptor"/>
</dbReference>
<dbReference type="Pfam" id="PF07859">
    <property type="entry name" value="Abhydrolase_3"/>
    <property type="match status" value="1"/>
</dbReference>
<dbReference type="PANTHER" id="PTHR23024">
    <property type="entry name" value="ARYLACETAMIDE DEACETYLASE"/>
    <property type="match status" value="1"/>
</dbReference>
<dbReference type="InterPro" id="IPR029058">
    <property type="entry name" value="AB_hydrolase_fold"/>
</dbReference>
<keyword evidence="2" id="KW-0732">Signal</keyword>
<dbReference type="PROSITE" id="PS01174">
    <property type="entry name" value="LIPASE_GDXG_SER"/>
    <property type="match status" value="1"/>
</dbReference>
<name>A0A3L6S054_PANMI</name>
<dbReference type="Proteomes" id="UP000275267">
    <property type="component" value="Unassembled WGS sequence"/>
</dbReference>
<sequence>MASRTRFCSRCLASLALPFLFFTSLLYLPTRQPVLDIAVREEAAAGRLRLIVDRAAAAVEANATVTTDAVVKKSNTAAVATEDGDGDVMTDAPPASGDANVTTYDVQAYDIAAAGAVAVSVNYRLAPEHPLPAAYDDAWAALQWTVSSCLSGPEPWLADHGDAKRIFLAGDSAGGNIAHN</sequence>
<dbReference type="PANTHER" id="PTHR23024:SF577">
    <property type="entry name" value="CARBOXYLESTERASE 2-RELATED"/>
    <property type="match status" value="1"/>
</dbReference>
<feature type="active site" evidence="1">
    <location>
        <position position="172"/>
    </location>
</feature>
<dbReference type="InterPro" id="IPR013094">
    <property type="entry name" value="AB_hydrolase_3"/>
</dbReference>